<feature type="region of interest" description="Disordered" evidence="1">
    <location>
        <begin position="35"/>
        <end position="269"/>
    </location>
</feature>
<organism evidence="2 3">
    <name type="scientific">Nyctereutes procyonoides</name>
    <name type="common">Raccoon dog</name>
    <name type="synonym">Canis procyonoides</name>
    <dbReference type="NCBI Taxonomy" id="34880"/>
    <lineage>
        <taxon>Eukaryota</taxon>
        <taxon>Metazoa</taxon>
        <taxon>Chordata</taxon>
        <taxon>Craniata</taxon>
        <taxon>Vertebrata</taxon>
        <taxon>Euteleostomi</taxon>
        <taxon>Mammalia</taxon>
        <taxon>Eutheria</taxon>
        <taxon>Laurasiatheria</taxon>
        <taxon>Carnivora</taxon>
        <taxon>Caniformia</taxon>
        <taxon>Canidae</taxon>
        <taxon>Nyctereutes</taxon>
    </lineage>
</organism>
<sequence length="269" mass="27060">MMDEMTNEPGVRADMYTLRESLRWGWKLFSGLLPRAASGEGTGSSTPGLSRASASQVGREQQAASAGIPHLRVRGPRVGKSAPAPPSPPRPPHPRRDSLRRDAQSPLALPRGAGGGVAPALFGQRGAGAQGRGHSPYTPERKSKTNADLHRGDAFVLQRRAITTADGGSEEEMEEEEEPGPDAAATEPPAAPCALRGGGRGRGGAAAAAAAAARAPSLGPSLSSAPAPTPGGARALRGAALPGTAGGRARPGARRGGGGSATPASHRTG</sequence>
<feature type="compositionally biased region" description="Basic and acidic residues" evidence="1">
    <location>
        <begin position="94"/>
        <end position="103"/>
    </location>
</feature>
<dbReference type="EMBL" id="CAJHUB010000788">
    <property type="protein sequence ID" value="CAD7693831.1"/>
    <property type="molecule type" value="Genomic_DNA"/>
</dbReference>
<evidence type="ECO:0000313" key="3">
    <source>
        <dbReference type="Proteomes" id="UP000645828"/>
    </source>
</evidence>
<feature type="compositionally biased region" description="Low complexity" evidence="1">
    <location>
        <begin position="205"/>
        <end position="250"/>
    </location>
</feature>
<feature type="compositionally biased region" description="Low complexity" evidence="1">
    <location>
        <begin position="181"/>
        <end position="195"/>
    </location>
</feature>
<feature type="compositionally biased region" description="Polar residues" evidence="1">
    <location>
        <begin position="43"/>
        <end position="64"/>
    </location>
</feature>
<feature type="compositionally biased region" description="Basic and acidic residues" evidence="1">
    <location>
        <begin position="139"/>
        <end position="153"/>
    </location>
</feature>
<comment type="caution">
    <text evidence="2">The sequence shown here is derived from an EMBL/GenBank/DDBJ whole genome shotgun (WGS) entry which is preliminary data.</text>
</comment>
<reference evidence="2" key="1">
    <citation type="submission" date="2020-12" db="EMBL/GenBank/DDBJ databases">
        <authorList>
            <consortium name="Molecular Ecology Group"/>
        </authorList>
    </citation>
    <scope>NUCLEOTIDE SEQUENCE</scope>
    <source>
        <strain evidence="2">TBG_1078</strain>
    </source>
</reference>
<protein>
    <submittedName>
        <fullName evidence="2">(raccoon dog) hypothetical protein</fullName>
    </submittedName>
</protein>
<name>A0A811ZXV1_NYCPR</name>
<dbReference type="Proteomes" id="UP000645828">
    <property type="component" value="Unassembled WGS sequence"/>
</dbReference>
<dbReference type="AlphaFoldDB" id="A0A811ZXV1"/>
<feature type="compositionally biased region" description="Acidic residues" evidence="1">
    <location>
        <begin position="168"/>
        <end position="180"/>
    </location>
</feature>
<accession>A0A811ZXV1</accession>
<keyword evidence="3" id="KW-1185">Reference proteome</keyword>
<evidence type="ECO:0000313" key="2">
    <source>
        <dbReference type="EMBL" id="CAD7693831.1"/>
    </source>
</evidence>
<evidence type="ECO:0000256" key="1">
    <source>
        <dbReference type="SAM" id="MobiDB-lite"/>
    </source>
</evidence>
<proteinExistence type="predicted"/>
<gene>
    <name evidence="2" type="ORF">NYPRO_LOCUS26623</name>
</gene>